<evidence type="ECO:0000256" key="2">
    <source>
        <dbReference type="ARBA" id="ARBA00022801"/>
    </source>
</evidence>
<keyword evidence="2 4" id="KW-0378">Hydrolase</keyword>
<dbReference type="eggNOG" id="COG1896">
    <property type="taxonomic scope" value="Bacteria"/>
</dbReference>
<dbReference type="GO" id="GO:0046872">
    <property type="term" value="F:metal ion binding"/>
    <property type="evidence" value="ECO:0007669"/>
    <property type="project" value="UniProtKB-KW"/>
</dbReference>
<dbReference type="PANTHER" id="PTHR11845">
    <property type="entry name" value="5'-DEOXYNUCLEOTIDASE HDDC2"/>
    <property type="match status" value="1"/>
</dbReference>
<protein>
    <submittedName>
        <fullName evidence="4">Hydrolase</fullName>
    </submittedName>
</protein>
<dbReference type="InterPro" id="IPR006674">
    <property type="entry name" value="HD_domain"/>
</dbReference>
<evidence type="ECO:0000313" key="4">
    <source>
        <dbReference type="EMBL" id="AFJ26742.1"/>
    </source>
</evidence>
<feature type="domain" description="HD" evidence="3">
    <location>
        <begin position="34"/>
        <end position="195"/>
    </location>
</feature>
<dbReference type="GO" id="GO:0002953">
    <property type="term" value="F:5'-deoxynucleotidase activity"/>
    <property type="evidence" value="ECO:0007669"/>
    <property type="project" value="InterPro"/>
</dbReference>
<dbReference type="InterPro" id="IPR039356">
    <property type="entry name" value="YfbR/HDDC2"/>
</dbReference>
<dbReference type="Proteomes" id="UP000002865">
    <property type="component" value="Chromosome"/>
</dbReference>
<dbReference type="KEGG" id="scf:Spaf_1794"/>
<dbReference type="HOGENOM" id="CLU_039453_5_1_9"/>
<dbReference type="Pfam" id="PF13023">
    <property type="entry name" value="HD_3"/>
    <property type="match status" value="1"/>
</dbReference>
<organism evidence="4 5">
    <name type="scientific">Streptococcus parasanguinis FW213</name>
    <dbReference type="NCBI Taxonomy" id="1114965"/>
    <lineage>
        <taxon>Bacteria</taxon>
        <taxon>Bacillati</taxon>
        <taxon>Bacillota</taxon>
        <taxon>Bacilli</taxon>
        <taxon>Lactobacillales</taxon>
        <taxon>Streptococcaceae</taxon>
        <taxon>Streptococcus</taxon>
    </lineage>
</organism>
<gene>
    <name evidence="4" type="ORF">Spaf_1794</name>
</gene>
<dbReference type="PATRIC" id="fig|1114965.3.peg.1713"/>
<evidence type="ECO:0000313" key="5">
    <source>
        <dbReference type="Proteomes" id="UP000002865"/>
    </source>
</evidence>
<dbReference type="AlphaFoldDB" id="I1ZNW8"/>
<name>I1ZNW8_STRPA</name>
<proteinExistence type="predicted"/>
<dbReference type="PANTHER" id="PTHR11845:SF13">
    <property type="entry name" value="5'-DEOXYNUCLEOTIDASE HDDC2"/>
    <property type="match status" value="1"/>
</dbReference>
<dbReference type="SUPFAM" id="SSF109604">
    <property type="entry name" value="HD-domain/PDEase-like"/>
    <property type="match status" value="1"/>
</dbReference>
<accession>I1ZNW8</accession>
<dbReference type="EMBL" id="CP003122">
    <property type="protein sequence ID" value="AFJ26742.1"/>
    <property type="molecule type" value="Genomic_DNA"/>
</dbReference>
<reference evidence="4 5" key="1">
    <citation type="journal article" date="2012" name="PLoS ONE">
        <title>Complete Genome and Transcriptomes of Streptococcus parasanguinis FW213: Phylogenic Relations and Potential Virulence Mechanisms.</title>
        <authorList>
            <person name="Geng J."/>
            <person name="Chiu C.H."/>
            <person name="Tang P."/>
            <person name="Chen Y."/>
            <person name="Shieh H.R."/>
            <person name="Hu S."/>
            <person name="Chen Y.Y."/>
        </authorList>
    </citation>
    <scope>NUCLEOTIDE SEQUENCE [LARGE SCALE GENOMIC DNA]</scope>
    <source>
        <strain evidence="4 5">FW213</strain>
    </source>
</reference>
<keyword evidence="1" id="KW-0479">Metal-binding</keyword>
<sequence>MENLFFGMIVVISNREVGVALSDLNQTVEFIKEIEKLKSVTRFNRTLDGRFENSAEHSWQGAIAAMVFQDYYPEKLNMEKVMFLLLIHDLGEIYAGDTWVFDDEKKVHAHDRELASIEKTMSLLPEATYLNMKNSWLEFEKGQSPEARYARVIDALVPLINHLEVSEVNYNPDHIRSEMVLEKKKFIKSESEELWKLTEELVQESVEKGLYL</sequence>
<dbReference type="PaxDb" id="1114965-Spaf_1794"/>
<evidence type="ECO:0000256" key="1">
    <source>
        <dbReference type="ARBA" id="ARBA00022723"/>
    </source>
</evidence>
<dbReference type="GO" id="GO:0005737">
    <property type="term" value="C:cytoplasm"/>
    <property type="evidence" value="ECO:0007669"/>
    <property type="project" value="TreeGrafter"/>
</dbReference>
<dbReference type="Gene3D" id="1.10.3210.10">
    <property type="entry name" value="Hypothetical protein af1432"/>
    <property type="match status" value="1"/>
</dbReference>
<evidence type="ECO:0000259" key="3">
    <source>
        <dbReference type="Pfam" id="PF13023"/>
    </source>
</evidence>
<dbReference type="STRING" id="1114965.Spaf_1794"/>